<name>A0A1R1XZU4_9FUNG</name>
<evidence type="ECO:0000256" key="1">
    <source>
        <dbReference type="SAM" id="MobiDB-lite"/>
    </source>
</evidence>
<feature type="compositionally biased region" description="Polar residues" evidence="1">
    <location>
        <begin position="333"/>
        <end position="342"/>
    </location>
</feature>
<dbReference type="GO" id="GO:0006283">
    <property type="term" value="P:transcription-coupled nucleotide-excision repair"/>
    <property type="evidence" value="ECO:0007669"/>
    <property type="project" value="TreeGrafter"/>
</dbReference>
<reference evidence="3" key="1">
    <citation type="submission" date="2017-01" db="EMBL/GenBank/DDBJ databases">
        <authorList>
            <person name="Wang Y."/>
            <person name="White M."/>
            <person name="Kvist S."/>
            <person name="Moncalvo J.-M."/>
        </authorList>
    </citation>
    <scope>NUCLEOTIDE SEQUENCE [LARGE SCALE GENOMIC DNA]</scope>
    <source>
        <strain evidence="3">ID-206-W2</strain>
    </source>
</reference>
<dbReference type="InterPro" id="IPR018610">
    <property type="entry name" value="UVSSA"/>
</dbReference>
<proteinExistence type="predicted"/>
<organism evidence="2 3">
    <name type="scientific">Smittium culicis</name>
    <dbReference type="NCBI Taxonomy" id="133412"/>
    <lineage>
        <taxon>Eukaryota</taxon>
        <taxon>Fungi</taxon>
        <taxon>Fungi incertae sedis</taxon>
        <taxon>Zoopagomycota</taxon>
        <taxon>Kickxellomycotina</taxon>
        <taxon>Harpellomycetes</taxon>
        <taxon>Harpellales</taxon>
        <taxon>Legeriomycetaceae</taxon>
        <taxon>Smittium</taxon>
    </lineage>
</organism>
<dbReference type="GO" id="GO:0005694">
    <property type="term" value="C:chromosome"/>
    <property type="evidence" value="ECO:0007669"/>
    <property type="project" value="TreeGrafter"/>
</dbReference>
<accession>A0A1R1XZU4</accession>
<dbReference type="Proteomes" id="UP000187429">
    <property type="component" value="Unassembled WGS sequence"/>
</dbReference>
<comment type="caution">
    <text evidence="2">The sequence shown here is derived from an EMBL/GenBank/DDBJ whole genome shotgun (WGS) entry which is preliminary data.</text>
</comment>
<dbReference type="EMBL" id="LSSM01002821">
    <property type="protein sequence ID" value="OMJ20202.1"/>
    <property type="molecule type" value="Genomic_DNA"/>
</dbReference>
<gene>
    <name evidence="2" type="ORF">AYI69_g6306</name>
</gene>
<evidence type="ECO:0000313" key="2">
    <source>
        <dbReference type="EMBL" id="OMJ20202.1"/>
    </source>
</evidence>
<dbReference type="OrthoDB" id="10425390at2759"/>
<protein>
    <submittedName>
        <fullName evidence="2">Uncharacterized protein</fullName>
    </submittedName>
</protein>
<dbReference type="GO" id="GO:0009411">
    <property type="term" value="P:response to UV"/>
    <property type="evidence" value="ECO:0007669"/>
    <property type="project" value="InterPro"/>
</dbReference>
<feature type="region of interest" description="Disordered" evidence="1">
    <location>
        <begin position="242"/>
        <end position="269"/>
    </location>
</feature>
<dbReference type="PANTHER" id="PTHR28670">
    <property type="entry name" value="UV-STIMULATED SCAFFOLD PROTEIN A"/>
    <property type="match status" value="1"/>
</dbReference>
<dbReference type="AlphaFoldDB" id="A0A1R1XZU4"/>
<feature type="region of interest" description="Disordered" evidence="1">
    <location>
        <begin position="293"/>
        <end position="352"/>
    </location>
</feature>
<feature type="compositionally biased region" description="Polar residues" evidence="1">
    <location>
        <begin position="302"/>
        <end position="318"/>
    </location>
</feature>
<dbReference type="GO" id="GO:0000993">
    <property type="term" value="F:RNA polymerase II complex binding"/>
    <property type="evidence" value="ECO:0007669"/>
    <property type="project" value="TreeGrafter"/>
</dbReference>
<sequence length="352" mass="40033">MFEMNNAKNEIIFTIGEMEEIYKILLNCGSEYHGDYLSNASIKDPTKSVESNLDEIFANLLLPHTGYTTGDNYNKDDLDEEMEGILAIMKSNNKGFEIQLNPLNAYNIKQTMDNKILFDLLLEKKEILRKKYSNLANSWIRIIMRNWTPNDAYIGEILNSAVSIKATIDTNIDKYLKFAGENQLIIHDYHSDSEDDSDFEQVDIDETAQSLGYEFTDPLLPSASFIEPGEYFANDFFNTEKNETSSSKPIAGQKLPTFDDFSSSDDLGEQVRPIKPVSWNALEKQNEIMSSDFNIKDKGGSLNKNTDSQSQDKTGTLSDKSKTKKPRTDTGKLKSTQYSRLNNIMKKGKRKF</sequence>
<dbReference type="PANTHER" id="PTHR28670:SF1">
    <property type="entry name" value="UV-STIMULATED SCAFFOLD PROTEIN A"/>
    <property type="match status" value="1"/>
</dbReference>
<keyword evidence="3" id="KW-1185">Reference proteome</keyword>
<evidence type="ECO:0000313" key="3">
    <source>
        <dbReference type="Proteomes" id="UP000187429"/>
    </source>
</evidence>